<dbReference type="PANTHER" id="PTHR23422:SF11">
    <property type="entry name" value="DIPEPTIDYL PEPTIDASE 3"/>
    <property type="match status" value="1"/>
</dbReference>
<accession>A0AAD4HVX1</accession>
<dbReference type="GO" id="GO:0046872">
    <property type="term" value="F:metal ion binding"/>
    <property type="evidence" value="ECO:0007669"/>
    <property type="project" value="UniProtKB-KW"/>
</dbReference>
<sequence>MARLSELYESIAASIQAIPPFGLGYPSDTTQSAYYLGSITEQEIATVSRVLEQNSIFPENTRIRKAENGLDFEVLLASAQNGGMLQTFSLPDGKGSVRLVQGDHSTELDQICAELVEAAKYAANDLQRDLLQAYTASFQTGSLDKYRDSQRIWVRDKGPRVENIFGFVEPYRDPYGIRSEFEGLVAIADDEETKLLARLVENSAKFIRRLPWAAPENGGKGPFEKNLFEPPDFSSIHRINLPNYNDIRQESGFKNVIIANRMAAESKAKQYPFVKPSEAEIFAEHKFPAYYWWVVLHELLGHGTGQMMVETEEGKYNFDISRPPVNPLTGEPITCWYKPGQTWTGQFGDLATTVDECRAELVGAYLMDDPELLEMFGFTDTSPIRADDLTYNLYQQLGVDGLRGLANFNVDSGAHFAILRCLLLDGNGVITITHDRPSQSLTVHVDRSKILSHGKLALGNMLLHLHMYRCTADAAACRAYYENLSRVEGEYLEWRETVLAKKPPPLVFVHANTFLTDEGEVVLKEYEPTVEGVIQSWAERGV</sequence>
<comment type="caution">
    <text evidence="3">The sequence shown here is derived from an EMBL/GenBank/DDBJ whole genome shotgun (WGS) entry which is preliminary data.</text>
</comment>
<keyword evidence="1" id="KW-0479">Metal-binding</keyword>
<dbReference type="Pfam" id="PF03571">
    <property type="entry name" value="Peptidase_M49"/>
    <property type="match status" value="1"/>
</dbReference>
<dbReference type="Proteomes" id="UP001197093">
    <property type="component" value="Unassembled WGS sequence"/>
</dbReference>
<evidence type="ECO:0008006" key="5">
    <source>
        <dbReference type="Google" id="ProtNLM"/>
    </source>
</evidence>
<keyword evidence="2" id="KW-0378">Hydrolase</keyword>
<proteinExistence type="predicted"/>
<dbReference type="GO" id="GO:0008239">
    <property type="term" value="F:dipeptidyl-peptidase activity"/>
    <property type="evidence" value="ECO:0007669"/>
    <property type="project" value="TreeGrafter"/>
</dbReference>
<dbReference type="InterPro" id="IPR039461">
    <property type="entry name" value="Peptidase_M49"/>
</dbReference>
<name>A0AAD4HVX1_9PEZI</name>
<evidence type="ECO:0000313" key="4">
    <source>
        <dbReference type="Proteomes" id="UP001197093"/>
    </source>
</evidence>
<dbReference type="AlphaFoldDB" id="A0AAD4HVX1"/>
<dbReference type="PANTHER" id="PTHR23422">
    <property type="entry name" value="DIPEPTIDYL PEPTIDASE III-RELATED"/>
    <property type="match status" value="1"/>
</dbReference>
<dbReference type="Gene3D" id="3.30.540.30">
    <property type="match status" value="1"/>
</dbReference>
<dbReference type="GO" id="GO:0005737">
    <property type="term" value="C:cytoplasm"/>
    <property type="evidence" value="ECO:0007669"/>
    <property type="project" value="TreeGrafter"/>
</dbReference>
<evidence type="ECO:0000256" key="1">
    <source>
        <dbReference type="ARBA" id="ARBA00022723"/>
    </source>
</evidence>
<organism evidence="3 4">
    <name type="scientific">Staphylotrichum longicolle</name>
    <dbReference type="NCBI Taxonomy" id="669026"/>
    <lineage>
        <taxon>Eukaryota</taxon>
        <taxon>Fungi</taxon>
        <taxon>Dikarya</taxon>
        <taxon>Ascomycota</taxon>
        <taxon>Pezizomycotina</taxon>
        <taxon>Sordariomycetes</taxon>
        <taxon>Sordariomycetidae</taxon>
        <taxon>Sordariales</taxon>
        <taxon>Chaetomiaceae</taxon>
        <taxon>Staphylotrichum</taxon>
    </lineage>
</organism>
<evidence type="ECO:0000313" key="3">
    <source>
        <dbReference type="EMBL" id="KAG7285361.1"/>
    </source>
</evidence>
<dbReference type="EMBL" id="JAHCVI010000005">
    <property type="protein sequence ID" value="KAG7285361.1"/>
    <property type="molecule type" value="Genomic_DNA"/>
</dbReference>
<reference evidence="3" key="1">
    <citation type="submission" date="2023-02" db="EMBL/GenBank/DDBJ databases">
        <authorList>
            <person name="Palmer J.M."/>
        </authorList>
    </citation>
    <scope>NUCLEOTIDE SEQUENCE</scope>
    <source>
        <strain evidence="3">FW57</strain>
    </source>
</reference>
<evidence type="ECO:0000256" key="2">
    <source>
        <dbReference type="ARBA" id="ARBA00022801"/>
    </source>
</evidence>
<gene>
    <name evidence="3" type="ORF">NEMBOFW57_009987</name>
</gene>
<protein>
    <recommendedName>
        <fullName evidence="5">Dipeptidyl peptidase III</fullName>
    </recommendedName>
</protein>
<keyword evidence="4" id="KW-1185">Reference proteome</keyword>